<keyword evidence="2" id="KW-1134">Transmembrane beta strand</keyword>
<dbReference type="EMBL" id="PXNQ02000005">
    <property type="protein sequence ID" value="RNF34597.1"/>
    <property type="molecule type" value="Genomic_DNA"/>
</dbReference>
<evidence type="ECO:0000313" key="8">
    <source>
        <dbReference type="EMBL" id="RNF34597.1"/>
    </source>
</evidence>
<feature type="signal peptide" evidence="5">
    <location>
        <begin position="1"/>
        <end position="23"/>
    </location>
</feature>
<name>A0A3R7M984_9RHOB</name>
<keyword evidence="5" id="KW-0732">Signal</keyword>
<dbReference type="OrthoDB" id="9769707at2"/>
<gene>
    <name evidence="8" type="ORF">A7A09_009195</name>
</gene>
<evidence type="ECO:0000256" key="5">
    <source>
        <dbReference type="SAM" id="SignalP"/>
    </source>
</evidence>
<comment type="subcellular location">
    <subcellularLocation>
        <location evidence="1">Membrane</location>
    </subcellularLocation>
</comment>
<dbReference type="Proteomes" id="UP000238137">
    <property type="component" value="Unassembled WGS sequence"/>
</dbReference>
<sequence length="622" mass="67021">MRAYLKAMLVAGSALGFCGIALAQSSSPFSGLFGGKTEDGPVSLDFRVAGDESDIEKTIRNTSLLSGALAEDRISGQDLLAAARADYARILGALYDMGHYSAVIDITLDGVEAAEIAPLDAPEVVRSVVVSVDPGPVFKFSRAAIGPLAPGRQASDDYRRGETAGTGVIKSEALSAVDGWREYGHAKADVSGQEIVADHNQNSVDSQVELAPGPVVTFGELHISGQERMNLRRLRKIAGFPTGERFDPEKLETVRKRLRRTGVFSAMTLEEADLLAPDNSMDVSLAVVEQKPRRIGAGFELSNTDGAMVSAYWMHRNLLGGGERLRIDAEVSDIGSDTSGRDEELTFRIDRPATITPDTTAYVETTFERMREEDYDSDNIGVALGFNHIFRDEESDKLTADIAVEYEVSRVTDANGRTDFKVLSFPMAGTWDRRDDSNNAKHGFYLSGEARPFKGFGDTGSGVRALGELRAFRSVGEDDRFTFAGRARLGAIAGTEIERTPRNYLFFSGGGGTVRGQPYESLGVREISGPDGKIKTGGMSVANLNAEFRWQVREKIGLVLFADYGKVWAESGFGGDSDWHSGAGIGIRYNTPIGPLRFDVAGPTGGDTGNGVQLYLGLGQAF</sequence>
<evidence type="ECO:0000256" key="2">
    <source>
        <dbReference type="ARBA" id="ARBA00022452"/>
    </source>
</evidence>
<dbReference type="InterPro" id="IPR000184">
    <property type="entry name" value="Bac_surfAg_D15"/>
</dbReference>
<feature type="domain" description="Bacterial surface antigen (D15)" evidence="6">
    <location>
        <begin position="317"/>
        <end position="622"/>
    </location>
</feature>
<evidence type="ECO:0000256" key="4">
    <source>
        <dbReference type="ARBA" id="ARBA00023136"/>
    </source>
</evidence>
<protein>
    <submittedName>
        <fullName evidence="8">Outer membrane protein assembly factor</fullName>
    </submittedName>
</protein>
<evidence type="ECO:0000256" key="3">
    <source>
        <dbReference type="ARBA" id="ARBA00022692"/>
    </source>
</evidence>
<dbReference type="Gene3D" id="2.40.160.50">
    <property type="entry name" value="membrane protein fhac: a member of the omp85/tpsb transporter family"/>
    <property type="match status" value="1"/>
</dbReference>
<reference evidence="8" key="1">
    <citation type="submission" date="2018-05" db="EMBL/GenBank/DDBJ databases">
        <title>Reclassification of Methylarcula marina and Methylarcula terricola as Paracoccus methylarcula sp.nov., comb.nov. and Paracoccus terricola comb.nov.</title>
        <authorList>
            <person name="Shmareva M.N."/>
            <person name="Doronina N.V."/>
            <person name="Vasilenko O.V."/>
            <person name="Tarlachkov S.V."/>
            <person name="Trotsenko Y.A."/>
        </authorList>
    </citation>
    <scope>NUCLEOTIDE SEQUENCE [LARGE SCALE GENOMIC DNA]</scope>
    <source>
        <strain evidence="8">VKM B-2159</strain>
    </source>
</reference>
<feature type="chain" id="PRO_5018695317" evidence="5">
    <location>
        <begin position="24"/>
        <end position="622"/>
    </location>
</feature>
<proteinExistence type="predicted"/>
<dbReference type="Pfam" id="PF07244">
    <property type="entry name" value="POTRA"/>
    <property type="match status" value="1"/>
</dbReference>
<comment type="caution">
    <text evidence="8">The sequence shown here is derived from an EMBL/GenBank/DDBJ whole genome shotgun (WGS) entry which is preliminary data.</text>
</comment>
<keyword evidence="3" id="KW-0812">Transmembrane</keyword>
<evidence type="ECO:0000259" key="6">
    <source>
        <dbReference type="Pfam" id="PF01103"/>
    </source>
</evidence>
<dbReference type="Pfam" id="PF01103">
    <property type="entry name" value="Omp85"/>
    <property type="match status" value="1"/>
</dbReference>
<keyword evidence="9" id="KW-1185">Reference proteome</keyword>
<organism evidence="8 9">
    <name type="scientific">Paracoccus methylarcula</name>
    <dbReference type="NCBI Taxonomy" id="72022"/>
    <lineage>
        <taxon>Bacteria</taxon>
        <taxon>Pseudomonadati</taxon>
        <taxon>Pseudomonadota</taxon>
        <taxon>Alphaproteobacteria</taxon>
        <taxon>Rhodobacterales</taxon>
        <taxon>Paracoccaceae</taxon>
        <taxon>Paracoccus</taxon>
    </lineage>
</organism>
<dbReference type="InterPro" id="IPR010827">
    <property type="entry name" value="BamA/TamA_POTRA"/>
</dbReference>
<evidence type="ECO:0000256" key="1">
    <source>
        <dbReference type="ARBA" id="ARBA00004370"/>
    </source>
</evidence>
<dbReference type="InterPro" id="IPR039910">
    <property type="entry name" value="D15-like"/>
</dbReference>
<evidence type="ECO:0000259" key="7">
    <source>
        <dbReference type="Pfam" id="PF07244"/>
    </source>
</evidence>
<dbReference type="PANTHER" id="PTHR12815:SF18">
    <property type="entry name" value="SORTING AND ASSEMBLY MACHINERY COMPONENT 50 HOMOLOG"/>
    <property type="match status" value="1"/>
</dbReference>
<dbReference type="PANTHER" id="PTHR12815">
    <property type="entry name" value="SORTING AND ASSEMBLY MACHINERY SAMM50 PROTEIN FAMILY MEMBER"/>
    <property type="match status" value="1"/>
</dbReference>
<evidence type="ECO:0000313" key="9">
    <source>
        <dbReference type="Proteomes" id="UP000238137"/>
    </source>
</evidence>
<dbReference type="RefSeq" id="WP_106691130.1">
    <property type="nucleotide sequence ID" value="NZ_PXNQ02000005.1"/>
</dbReference>
<dbReference type="AlphaFoldDB" id="A0A3R7M984"/>
<accession>A0A3R7M984</accession>
<dbReference type="Gene3D" id="3.10.20.310">
    <property type="entry name" value="membrane protein fhac"/>
    <property type="match status" value="1"/>
</dbReference>
<feature type="domain" description="POTRA" evidence="7">
    <location>
        <begin position="217"/>
        <end position="289"/>
    </location>
</feature>
<keyword evidence="4" id="KW-0472">Membrane</keyword>
<dbReference type="GO" id="GO:0019867">
    <property type="term" value="C:outer membrane"/>
    <property type="evidence" value="ECO:0007669"/>
    <property type="project" value="InterPro"/>
</dbReference>